<protein>
    <recommendedName>
        <fullName evidence="8">EamA domain-containing protein</fullName>
    </recommendedName>
</protein>
<dbReference type="RefSeq" id="WP_003407906.1">
    <property type="nucleotide sequence ID" value="NZ_CP013239.1"/>
</dbReference>
<dbReference type="SUPFAM" id="SSF103481">
    <property type="entry name" value="Multidrug resistance efflux transporter EmrE"/>
    <property type="match status" value="2"/>
</dbReference>
<keyword evidence="5 7" id="KW-1133">Transmembrane helix</keyword>
<evidence type="ECO:0000313" key="9">
    <source>
        <dbReference type="EMBL" id="PPV13643.1"/>
    </source>
</evidence>
<evidence type="ECO:0000256" key="7">
    <source>
        <dbReference type="SAM" id="Phobius"/>
    </source>
</evidence>
<dbReference type="GO" id="GO:0005886">
    <property type="term" value="C:plasma membrane"/>
    <property type="evidence" value="ECO:0007669"/>
    <property type="project" value="UniProtKB-SubCell"/>
</dbReference>
<comment type="caution">
    <text evidence="9">The sequence shown here is derived from an EMBL/GenBank/DDBJ whole genome shotgun (WGS) entry which is preliminary data.</text>
</comment>
<dbReference type="PANTHER" id="PTHR42920">
    <property type="entry name" value="OS03G0707200 PROTEIN-RELATED"/>
    <property type="match status" value="1"/>
</dbReference>
<reference evidence="9 10" key="1">
    <citation type="submission" date="2016-01" db="EMBL/GenBank/DDBJ databases">
        <title>Characterization of the Clostridium difficile lineages that are prevalent in Hong Kong and China.</title>
        <authorList>
            <person name="Kwok J.S.-L."/>
            <person name="Lam W.-Y."/>
            <person name="Ip M."/>
            <person name="Chan T.-F."/>
            <person name="Hawkey P.M."/>
            <person name="Tsui S.K.-W."/>
        </authorList>
    </citation>
    <scope>NUCLEOTIDE SEQUENCE [LARGE SCALE GENOMIC DNA]</scope>
    <source>
        <strain evidence="9 10">300064</strain>
    </source>
</reference>
<dbReference type="InterPro" id="IPR000620">
    <property type="entry name" value="EamA_dom"/>
</dbReference>
<feature type="transmembrane region" description="Helical" evidence="7">
    <location>
        <begin position="218"/>
        <end position="235"/>
    </location>
</feature>
<feature type="transmembrane region" description="Helical" evidence="7">
    <location>
        <begin position="35"/>
        <end position="57"/>
    </location>
</feature>
<feature type="transmembrane region" description="Helical" evidence="7">
    <location>
        <begin position="273"/>
        <end position="291"/>
    </location>
</feature>
<organism evidence="9 10">
    <name type="scientific">Clostridium butyricum</name>
    <dbReference type="NCBI Taxonomy" id="1492"/>
    <lineage>
        <taxon>Bacteria</taxon>
        <taxon>Bacillati</taxon>
        <taxon>Bacillota</taxon>
        <taxon>Clostridia</taxon>
        <taxon>Eubacteriales</taxon>
        <taxon>Clostridiaceae</taxon>
        <taxon>Clostridium</taxon>
    </lineage>
</organism>
<keyword evidence="4 7" id="KW-0812">Transmembrane</keyword>
<feature type="transmembrane region" description="Helical" evidence="7">
    <location>
        <begin position="103"/>
        <end position="123"/>
    </location>
</feature>
<proteinExistence type="inferred from homology"/>
<gene>
    <name evidence="9" type="ORF">AWN73_03660</name>
</gene>
<comment type="subcellular location">
    <subcellularLocation>
        <location evidence="1">Cell membrane</location>
        <topology evidence="1">Multi-pass membrane protein</topology>
    </subcellularLocation>
</comment>
<feature type="transmembrane region" description="Helical" evidence="7">
    <location>
        <begin position="187"/>
        <end position="206"/>
    </location>
</feature>
<evidence type="ECO:0000256" key="6">
    <source>
        <dbReference type="ARBA" id="ARBA00023136"/>
    </source>
</evidence>
<feature type="transmembrane region" description="Helical" evidence="7">
    <location>
        <begin position="130"/>
        <end position="147"/>
    </location>
</feature>
<accession>A0A2S7F967</accession>
<comment type="similarity">
    <text evidence="2">Belongs to the EamA transporter family.</text>
</comment>
<keyword evidence="3" id="KW-1003">Cell membrane</keyword>
<feature type="transmembrane region" description="Helical" evidence="7">
    <location>
        <begin position="77"/>
        <end position="97"/>
    </location>
</feature>
<evidence type="ECO:0000256" key="4">
    <source>
        <dbReference type="ARBA" id="ARBA00022692"/>
    </source>
</evidence>
<evidence type="ECO:0000256" key="3">
    <source>
        <dbReference type="ARBA" id="ARBA00022475"/>
    </source>
</evidence>
<feature type="domain" description="EamA" evidence="8">
    <location>
        <begin position="156"/>
        <end position="288"/>
    </location>
</feature>
<dbReference type="PANTHER" id="PTHR42920:SF5">
    <property type="entry name" value="EAMA DOMAIN-CONTAINING PROTEIN"/>
    <property type="match status" value="1"/>
</dbReference>
<dbReference type="Proteomes" id="UP000238081">
    <property type="component" value="Unassembled WGS sequence"/>
</dbReference>
<evidence type="ECO:0000256" key="1">
    <source>
        <dbReference type="ARBA" id="ARBA00004651"/>
    </source>
</evidence>
<name>A0A2S7F967_CLOBU</name>
<dbReference type="InterPro" id="IPR051258">
    <property type="entry name" value="Diverse_Substrate_Transporter"/>
</dbReference>
<feature type="transmembrane region" description="Helical" evidence="7">
    <location>
        <begin position="247"/>
        <end position="267"/>
    </location>
</feature>
<dbReference type="EMBL" id="LRDH01000118">
    <property type="protein sequence ID" value="PPV13643.1"/>
    <property type="molecule type" value="Genomic_DNA"/>
</dbReference>
<dbReference type="Pfam" id="PF00892">
    <property type="entry name" value="EamA"/>
    <property type="match status" value="2"/>
</dbReference>
<feature type="transmembrane region" description="Helical" evidence="7">
    <location>
        <begin position="159"/>
        <end position="175"/>
    </location>
</feature>
<evidence type="ECO:0000313" key="10">
    <source>
        <dbReference type="Proteomes" id="UP000238081"/>
    </source>
</evidence>
<evidence type="ECO:0000256" key="2">
    <source>
        <dbReference type="ARBA" id="ARBA00007362"/>
    </source>
</evidence>
<evidence type="ECO:0000256" key="5">
    <source>
        <dbReference type="ARBA" id="ARBA00022989"/>
    </source>
</evidence>
<sequence>MNKSNIKGNVILMITALIWGTAFVAQSVGMDYVGPFTFITARYIVGGVFLIPCIYLLDKIGKKTVKESSHKDKKTLFVAGVLCGIALFTASCFQQIGIQYTTVGKSGFITSLYIVIVPILGILFKKKVPIKVWISVVISLVGLYLLCMKEGFSISKGDFLILICAFCFSIHILIIDKYSSIVDGVRMSCIQFFVAGFLGVILMILFENPSITDILSAYNPILYAGIMSSGVAYTLQIMGQKYTTPVLATLIMSLESVFAVISGWIILGEVLSFKEFIGCCLVFIAIILAQLPDRKVKDV</sequence>
<dbReference type="AlphaFoldDB" id="A0A2S7F967"/>
<keyword evidence="6 7" id="KW-0472">Membrane</keyword>
<dbReference type="InterPro" id="IPR037185">
    <property type="entry name" value="EmrE-like"/>
</dbReference>
<evidence type="ECO:0000259" key="8">
    <source>
        <dbReference type="Pfam" id="PF00892"/>
    </source>
</evidence>
<feature type="domain" description="EamA" evidence="8">
    <location>
        <begin position="7"/>
        <end position="146"/>
    </location>
</feature>